<evidence type="ECO:0000313" key="4">
    <source>
        <dbReference type="Proteomes" id="UP000191448"/>
    </source>
</evidence>
<dbReference type="AlphaFoldDB" id="A0A1V4SYH9"/>
<dbReference type="GO" id="GO:0016787">
    <property type="term" value="F:hydrolase activity"/>
    <property type="evidence" value="ECO:0007669"/>
    <property type="project" value="UniProtKB-KW"/>
</dbReference>
<dbReference type="InterPro" id="IPR050535">
    <property type="entry name" value="DNA_Repair-Maintenance_Comp"/>
</dbReference>
<dbReference type="EMBL" id="LTAY01000026">
    <property type="protein sequence ID" value="OPX49188.1"/>
    <property type="molecule type" value="Genomic_DNA"/>
</dbReference>
<dbReference type="InterPro" id="IPR004843">
    <property type="entry name" value="Calcineurin-like_PHP"/>
</dbReference>
<evidence type="ECO:0000256" key="1">
    <source>
        <dbReference type="ARBA" id="ARBA00022801"/>
    </source>
</evidence>
<comment type="caution">
    <text evidence="3">The sequence shown here is derived from an EMBL/GenBank/DDBJ whole genome shotgun (WGS) entry which is preliminary data.</text>
</comment>
<organism evidence="3 4">
    <name type="scientific">Clostridium thermobutyricum DSM 4928</name>
    <dbReference type="NCBI Taxonomy" id="1121339"/>
    <lineage>
        <taxon>Bacteria</taxon>
        <taxon>Bacillati</taxon>
        <taxon>Bacillota</taxon>
        <taxon>Clostridia</taxon>
        <taxon>Eubacteriales</taxon>
        <taxon>Clostridiaceae</taxon>
        <taxon>Clostridium</taxon>
    </lineage>
</organism>
<dbReference type="InterPro" id="IPR041796">
    <property type="entry name" value="Mre11_N"/>
</dbReference>
<dbReference type="PANTHER" id="PTHR30337:SF7">
    <property type="entry name" value="PHOSPHOESTERASE"/>
    <property type="match status" value="1"/>
</dbReference>
<evidence type="ECO:0000313" key="3">
    <source>
        <dbReference type="EMBL" id="OPX49188.1"/>
    </source>
</evidence>
<dbReference type="CDD" id="cd00840">
    <property type="entry name" value="MPP_Mre11_N"/>
    <property type="match status" value="1"/>
</dbReference>
<dbReference type="RefSeq" id="WP_080022232.1">
    <property type="nucleotide sequence ID" value="NZ_LTAY01000026.1"/>
</dbReference>
<sequence>MNKVKILHCGDIHLDTPFKEFNKEVAKNNKEEIKRVLKNIINICNEEKVEILLISGDVFDNYTVKKETLIYVSQIFKMLENTRVFISPGNHDPFNEKSFYTLIDWPENVYIFKGDMERIDLDDLNLSVHGFAFNEKYIKETKLRNINIKEDNINILVCHGDLNGKSSDYNPILKEDIEMSKLDYIALGHIHLYSGIQKIGQTSYAYSGCPQGRGFDELDSKGVIIGEVSKGFTDLSFRETSIRNYYSIKVDVTNLNTTLEVEEKIKNETKDYKRDKDLFKIILIGNTSKEFNINENIILESLKEEFYFIKIINNTKVQINYDHINLDSVEGIFINEIKKRMEDEEDKEILELALDIGLISLMNEEVNLDDY</sequence>
<proteinExistence type="predicted"/>
<evidence type="ECO:0000259" key="2">
    <source>
        <dbReference type="Pfam" id="PF00149"/>
    </source>
</evidence>
<feature type="domain" description="Calcineurin-like phosphoesterase" evidence="2">
    <location>
        <begin position="5"/>
        <end position="192"/>
    </location>
</feature>
<dbReference type="OrthoDB" id="9773856at2"/>
<accession>A0A1V4SYH9</accession>
<dbReference type="Gene3D" id="3.60.21.10">
    <property type="match status" value="1"/>
</dbReference>
<dbReference type="Proteomes" id="UP000191448">
    <property type="component" value="Unassembled WGS sequence"/>
</dbReference>
<protein>
    <submittedName>
        <fullName evidence="3">Putative metallophosphoesterase YhaO</fullName>
    </submittedName>
</protein>
<dbReference type="SUPFAM" id="SSF56300">
    <property type="entry name" value="Metallo-dependent phosphatases"/>
    <property type="match status" value="1"/>
</dbReference>
<name>A0A1V4SYH9_9CLOT</name>
<reference evidence="3 4" key="1">
    <citation type="submission" date="2016-02" db="EMBL/GenBank/DDBJ databases">
        <title>Genome sequence of Clostridium thermobutyricum DSM 4928.</title>
        <authorList>
            <person name="Poehlein A."/>
            <person name="Daniel R."/>
        </authorList>
    </citation>
    <scope>NUCLEOTIDE SEQUENCE [LARGE SCALE GENOMIC DNA]</scope>
    <source>
        <strain evidence="3 4">DSM 4928</strain>
    </source>
</reference>
<keyword evidence="1" id="KW-0378">Hydrolase</keyword>
<dbReference type="InterPro" id="IPR029052">
    <property type="entry name" value="Metallo-depent_PP-like"/>
</dbReference>
<dbReference type="Pfam" id="PF00149">
    <property type="entry name" value="Metallophos"/>
    <property type="match status" value="1"/>
</dbReference>
<dbReference type="PANTHER" id="PTHR30337">
    <property type="entry name" value="COMPONENT OF ATP-DEPENDENT DSDNA EXONUCLEASE"/>
    <property type="match status" value="1"/>
</dbReference>
<gene>
    <name evidence="3" type="primary">yhaO</name>
    <name evidence="3" type="ORF">CLTHE_09430</name>
</gene>